<dbReference type="SUPFAM" id="SSF53448">
    <property type="entry name" value="Nucleotide-diphospho-sugar transferases"/>
    <property type="match status" value="1"/>
</dbReference>
<dbReference type="GO" id="GO:0043814">
    <property type="term" value="F:phospholactate guanylyltransferase activity"/>
    <property type="evidence" value="ECO:0007669"/>
    <property type="project" value="UniProtKB-EC"/>
</dbReference>
<keyword evidence="3" id="KW-0547">Nucleotide-binding</keyword>
<dbReference type="PANTHER" id="PTHR40392">
    <property type="entry name" value="2-PHOSPHO-L-LACTATE GUANYLYLTRANSFERASE"/>
    <property type="match status" value="1"/>
</dbReference>
<evidence type="ECO:0000256" key="1">
    <source>
        <dbReference type="ARBA" id="ARBA00022679"/>
    </source>
</evidence>
<keyword evidence="4" id="KW-0342">GTP-binding</keyword>
<dbReference type="PANTHER" id="PTHR40392:SF1">
    <property type="entry name" value="2-PHOSPHO-L-LACTATE GUANYLYLTRANSFERASE"/>
    <property type="match status" value="1"/>
</dbReference>
<dbReference type="Proteomes" id="UP000324351">
    <property type="component" value="Unassembled WGS sequence"/>
</dbReference>
<proteinExistence type="predicted"/>
<dbReference type="InterPro" id="IPR029044">
    <property type="entry name" value="Nucleotide-diphossugar_trans"/>
</dbReference>
<reference evidence="5 6" key="2">
    <citation type="submission" date="2019-09" db="EMBL/GenBank/DDBJ databases">
        <authorList>
            <person name="Jin C."/>
        </authorList>
    </citation>
    <scope>NUCLEOTIDE SEQUENCE [LARGE SCALE GENOMIC DNA]</scope>
    <source>
        <strain evidence="5 6">BN140041</strain>
    </source>
</reference>
<evidence type="ECO:0000256" key="2">
    <source>
        <dbReference type="ARBA" id="ARBA00022695"/>
    </source>
</evidence>
<keyword evidence="6" id="KW-1185">Reference proteome</keyword>
<dbReference type="InterPro" id="IPR002835">
    <property type="entry name" value="CofC"/>
</dbReference>
<dbReference type="Gene3D" id="3.90.550.10">
    <property type="entry name" value="Spore Coat Polysaccharide Biosynthesis Protein SpsA, Chain A"/>
    <property type="match status" value="1"/>
</dbReference>
<keyword evidence="2 5" id="KW-0548">Nucleotidyltransferase</keyword>
<organism evidence="5 6">
    <name type="scientific">Nocardioides antri</name>
    <dbReference type="NCBI Taxonomy" id="2607659"/>
    <lineage>
        <taxon>Bacteria</taxon>
        <taxon>Bacillati</taxon>
        <taxon>Actinomycetota</taxon>
        <taxon>Actinomycetes</taxon>
        <taxon>Propionibacteriales</taxon>
        <taxon>Nocardioidaceae</taxon>
        <taxon>Nocardioides</taxon>
    </lineage>
</organism>
<accession>A0A5B1M074</accession>
<dbReference type="EC" id="2.7.7.68" evidence="5"/>
<protein>
    <submittedName>
        <fullName evidence="5">2-phospho-L-lactate guanylyltransferase</fullName>
        <ecNumber evidence="5">2.7.7.68</ecNumber>
    </submittedName>
</protein>
<dbReference type="EMBL" id="VUJW01000009">
    <property type="protein sequence ID" value="KAA1426323.1"/>
    <property type="molecule type" value="Genomic_DNA"/>
</dbReference>
<comment type="caution">
    <text evidence="5">The sequence shown here is derived from an EMBL/GenBank/DDBJ whole genome shotgun (WGS) entry which is preliminary data.</text>
</comment>
<evidence type="ECO:0000256" key="4">
    <source>
        <dbReference type="ARBA" id="ARBA00023134"/>
    </source>
</evidence>
<evidence type="ECO:0000313" key="6">
    <source>
        <dbReference type="Proteomes" id="UP000324351"/>
    </source>
</evidence>
<reference evidence="5 6" key="1">
    <citation type="submission" date="2019-09" db="EMBL/GenBank/DDBJ databases">
        <title>Nocardioides panacisoli sp. nov., isolated from the soil of a ginseng field.</title>
        <authorList>
            <person name="Cho C."/>
        </authorList>
    </citation>
    <scope>NUCLEOTIDE SEQUENCE [LARGE SCALE GENOMIC DNA]</scope>
    <source>
        <strain evidence="5 6">BN140041</strain>
    </source>
</reference>
<sequence length="221" mass="22118">MGTYRTQHVVVVPVKPPGIGKTRLVGVPAGQRVSLATAFATDTVAACLATPGVARVLVTTDDARFATTLSSLGADCCPDGSHGLNPALVQAVAEARRRWPGLRPVALCADLPALRPEDLAAALTIAAGRTSYVADAAGTGTTLYASSYDDFDPRFGADSAAAHAAAGAAAVPGDLPGLRQDVDDLASLRAAIALGVGPATRAALGALPVAEARDSEGPPSS</sequence>
<dbReference type="RefSeq" id="WP_149751398.1">
    <property type="nucleotide sequence ID" value="NZ_VUJW01000009.1"/>
</dbReference>
<evidence type="ECO:0000256" key="3">
    <source>
        <dbReference type="ARBA" id="ARBA00022741"/>
    </source>
</evidence>
<dbReference type="GO" id="GO:0005525">
    <property type="term" value="F:GTP binding"/>
    <property type="evidence" value="ECO:0007669"/>
    <property type="project" value="UniProtKB-KW"/>
</dbReference>
<keyword evidence="1 5" id="KW-0808">Transferase</keyword>
<evidence type="ECO:0000313" key="5">
    <source>
        <dbReference type="EMBL" id="KAA1426323.1"/>
    </source>
</evidence>
<name>A0A5B1M074_9ACTN</name>
<dbReference type="NCBIfam" id="TIGR03552">
    <property type="entry name" value="F420_cofC"/>
    <property type="match status" value="1"/>
</dbReference>
<dbReference type="AlphaFoldDB" id="A0A5B1M074"/>
<gene>
    <name evidence="5" type="primary">cofC</name>
    <name evidence="5" type="ORF">F0U47_15610</name>
</gene>